<name>B8ITX2_METNO</name>
<keyword evidence="1" id="KW-0547">Nucleotide-binding</keyword>
<dbReference type="OrthoDB" id="1804072at2"/>
<keyword evidence="1" id="KW-0067">ATP-binding</keyword>
<dbReference type="PROSITE" id="PS50975">
    <property type="entry name" value="ATP_GRASP"/>
    <property type="match status" value="1"/>
</dbReference>
<dbReference type="HOGENOM" id="CLU_057102_1_0_5"/>
<dbReference type="KEGG" id="mno:Mnod_6003"/>
<evidence type="ECO:0000256" key="1">
    <source>
        <dbReference type="PROSITE-ProRule" id="PRU00409"/>
    </source>
</evidence>
<evidence type="ECO:0000313" key="3">
    <source>
        <dbReference type="EMBL" id="ACL60830.1"/>
    </source>
</evidence>
<dbReference type="InterPro" id="IPR011761">
    <property type="entry name" value="ATP-grasp"/>
</dbReference>
<dbReference type="SUPFAM" id="SSF56059">
    <property type="entry name" value="Glutathione synthetase ATP-binding domain-like"/>
    <property type="match status" value="1"/>
</dbReference>
<gene>
    <name evidence="3" type="ordered locus">Mnod_6003</name>
</gene>
<dbReference type="Gene3D" id="3.30.470.20">
    <property type="entry name" value="ATP-grasp fold, B domain"/>
    <property type="match status" value="1"/>
</dbReference>
<protein>
    <recommendedName>
        <fullName evidence="2">ATP-grasp domain-containing protein</fullName>
    </recommendedName>
</protein>
<proteinExistence type="predicted"/>
<dbReference type="AlphaFoldDB" id="B8ITX2"/>
<reference evidence="3 4" key="1">
    <citation type="submission" date="2009-01" db="EMBL/GenBank/DDBJ databases">
        <title>Complete sequence of chromosome of Methylobacterium nodulans ORS 2060.</title>
        <authorList>
            <consortium name="US DOE Joint Genome Institute"/>
            <person name="Lucas S."/>
            <person name="Copeland A."/>
            <person name="Lapidus A."/>
            <person name="Glavina del Rio T."/>
            <person name="Dalin E."/>
            <person name="Tice H."/>
            <person name="Bruce D."/>
            <person name="Goodwin L."/>
            <person name="Pitluck S."/>
            <person name="Sims D."/>
            <person name="Brettin T."/>
            <person name="Detter J.C."/>
            <person name="Han C."/>
            <person name="Larimer F."/>
            <person name="Land M."/>
            <person name="Hauser L."/>
            <person name="Kyrpides N."/>
            <person name="Ivanova N."/>
            <person name="Marx C.J."/>
            <person name="Richardson P."/>
        </authorList>
    </citation>
    <scope>NUCLEOTIDE SEQUENCE [LARGE SCALE GENOMIC DNA]</scope>
    <source>
        <strain evidence="4">LMG 21967 / CNCM I-2342 / ORS 2060</strain>
    </source>
</reference>
<dbReference type="Proteomes" id="UP000008207">
    <property type="component" value="Chromosome"/>
</dbReference>
<feature type="domain" description="ATP-grasp" evidence="2">
    <location>
        <begin position="94"/>
        <end position="295"/>
    </location>
</feature>
<dbReference type="GO" id="GO:0005524">
    <property type="term" value="F:ATP binding"/>
    <property type="evidence" value="ECO:0007669"/>
    <property type="project" value="UniProtKB-UniRule"/>
</dbReference>
<dbReference type="eggNOG" id="COG2232">
    <property type="taxonomic scope" value="Bacteria"/>
</dbReference>
<sequence length="376" mass="38853">MARDGDAILIAAQSGRALAAAARRAGLRPFVADLFGDEDMRALAAGYRALPGRFGAGPAARGVIAALDALAAEAGTPLGVVLGSGFERAPALMRAIAARHRLIGAAPATVAALKDPANLAALCARLGIPHPPLSLEAVPDPENWLLKRRGASGGGHIRPAGPGPVARGAYLQRRMPGTARSLTILADGRRILVIADTAQWTAPSPARPFRYAGAVEPGGMPPGVREAATAAVAALVEETGLCGLASADFLVDGTDWWLLEINPRPGATLDVLDRRTEPLLARHIDAAGGRLGATLALPPDAVATQICYAVERIPLVPPLAWPDFVMDRPLAGSRIPAGAPICTVRASGPDAQAARSEVRARAEAVRALIHREGDRP</sequence>
<dbReference type="EMBL" id="CP001349">
    <property type="protein sequence ID" value="ACL60830.1"/>
    <property type="molecule type" value="Genomic_DNA"/>
</dbReference>
<dbReference type="InterPro" id="IPR003806">
    <property type="entry name" value="ATP-grasp_PylC-type"/>
</dbReference>
<evidence type="ECO:0000259" key="2">
    <source>
        <dbReference type="PROSITE" id="PS50975"/>
    </source>
</evidence>
<dbReference type="STRING" id="460265.Mnod_6003"/>
<evidence type="ECO:0000313" key="4">
    <source>
        <dbReference type="Proteomes" id="UP000008207"/>
    </source>
</evidence>
<dbReference type="PIRSF" id="PIRSF016817">
    <property type="entry name" value="UCP016817_carboligase"/>
    <property type="match status" value="1"/>
</dbReference>
<organism evidence="3 4">
    <name type="scientific">Methylobacterium nodulans (strain LMG 21967 / CNCM I-2342 / ORS 2060)</name>
    <dbReference type="NCBI Taxonomy" id="460265"/>
    <lineage>
        <taxon>Bacteria</taxon>
        <taxon>Pseudomonadati</taxon>
        <taxon>Pseudomonadota</taxon>
        <taxon>Alphaproteobacteria</taxon>
        <taxon>Hyphomicrobiales</taxon>
        <taxon>Methylobacteriaceae</taxon>
        <taxon>Methylobacterium</taxon>
    </lineage>
</organism>
<dbReference type="GO" id="GO:0046872">
    <property type="term" value="F:metal ion binding"/>
    <property type="evidence" value="ECO:0007669"/>
    <property type="project" value="InterPro"/>
</dbReference>
<dbReference type="RefSeq" id="WP_015932424.1">
    <property type="nucleotide sequence ID" value="NC_011894.1"/>
</dbReference>
<accession>B8ITX2</accession>
<dbReference type="InterPro" id="IPR016677">
    <property type="entry name" value="UCP016817_carboligase"/>
</dbReference>
<dbReference type="Pfam" id="PF02655">
    <property type="entry name" value="ATP-grasp_3"/>
    <property type="match status" value="1"/>
</dbReference>
<keyword evidence="4" id="KW-1185">Reference proteome</keyword>